<dbReference type="OrthoDB" id="10440604at2759"/>
<accession>A0A0F9XHP0</accession>
<evidence type="ECO:0000256" key="1">
    <source>
        <dbReference type="SAM" id="MobiDB-lite"/>
    </source>
</evidence>
<dbReference type="Proteomes" id="UP000034112">
    <property type="component" value="Unassembled WGS sequence"/>
</dbReference>
<organism evidence="2 3">
    <name type="scientific">Trichoderma harzianum</name>
    <name type="common">Hypocrea lixii</name>
    <dbReference type="NCBI Taxonomy" id="5544"/>
    <lineage>
        <taxon>Eukaryota</taxon>
        <taxon>Fungi</taxon>
        <taxon>Dikarya</taxon>
        <taxon>Ascomycota</taxon>
        <taxon>Pezizomycotina</taxon>
        <taxon>Sordariomycetes</taxon>
        <taxon>Hypocreomycetidae</taxon>
        <taxon>Hypocreales</taxon>
        <taxon>Hypocreaceae</taxon>
        <taxon>Trichoderma</taxon>
    </lineage>
</organism>
<proteinExistence type="predicted"/>
<comment type="caution">
    <text evidence="2">The sequence shown here is derived from an EMBL/GenBank/DDBJ whole genome shotgun (WGS) entry which is preliminary data.</text>
</comment>
<reference evidence="3" key="1">
    <citation type="journal article" date="2015" name="Genome Announc.">
        <title>Draft whole-genome sequence of the biocontrol agent Trichoderma harzianum T6776.</title>
        <authorList>
            <person name="Baroncelli R."/>
            <person name="Piaggeschi G."/>
            <person name="Fiorini L."/>
            <person name="Bertolini E."/>
            <person name="Zapparata A."/>
            <person name="Pe M.E."/>
            <person name="Sarrocco S."/>
            <person name="Vannacci G."/>
        </authorList>
    </citation>
    <scope>NUCLEOTIDE SEQUENCE [LARGE SCALE GENOMIC DNA]</scope>
    <source>
        <strain evidence="3">T6776</strain>
    </source>
</reference>
<gene>
    <name evidence="2" type="ORF">THAR02_07881</name>
</gene>
<name>A0A0F9XHP0_TRIHA</name>
<sequence>MCLSQPPSLHCLKGGVTVRKGAGEGLETMRRIVHPGQMRKLAQAGCVLTGHPEEKMKKNQEWTRWALSSCRSGLGSSISDQSAIDPPRSGGDKAHGQEETHCTGRDAAVLRLYEPPRCDFGSFFFIRPSTAPLSSSQLDFPVLWFVCY</sequence>
<protein>
    <submittedName>
        <fullName evidence="2">Uncharacterized protein</fullName>
    </submittedName>
</protein>
<feature type="compositionally biased region" description="Basic and acidic residues" evidence="1">
    <location>
        <begin position="90"/>
        <end position="100"/>
    </location>
</feature>
<evidence type="ECO:0000313" key="3">
    <source>
        <dbReference type="Proteomes" id="UP000034112"/>
    </source>
</evidence>
<dbReference type="AlphaFoldDB" id="A0A0F9XHP0"/>
<evidence type="ECO:0000313" key="2">
    <source>
        <dbReference type="EMBL" id="KKP00023.1"/>
    </source>
</evidence>
<feature type="region of interest" description="Disordered" evidence="1">
    <location>
        <begin position="73"/>
        <end position="100"/>
    </location>
</feature>
<dbReference type="EMBL" id="JOKZ01000282">
    <property type="protein sequence ID" value="KKP00023.1"/>
    <property type="molecule type" value="Genomic_DNA"/>
</dbReference>